<keyword evidence="11" id="KW-1185">Reference proteome</keyword>
<evidence type="ECO:0000256" key="5">
    <source>
        <dbReference type="ARBA" id="ARBA00022840"/>
    </source>
</evidence>
<dbReference type="InterPro" id="IPR027417">
    <property type="entry name" value="P-loop_NTPase"/>
</dbReference>
<dbReference type="Pfam" id="PF01061">
    <property type="entry name" value="ABC2_membrane"/>
    <property type="match status" value="2"/>
</dbReference>
<dbReference type="InterPro" id="IPR003439">
    <property type="entry name" value="ABC_transporter-like_ATP-bd"/>
</dbReference>
<keyword evidence="4" id="KW-0547">Nucleotide-binding</keyword>
<dbReference type="PROSITE" id="PS00211">
    <property type="entry name" value="ABC_TRANSPORTER_1"/>
    <property type="match status" value="1"/>
</dbReference>
<dbReference type="Proteomes" id="UP001153069">
    <property type="component" value="Unassembled WGS sequence"/>
</dbReference>
<feature type="transmembrane region" description="Helical" evidence="8">
    <location>
        <begin position="739"/>
        <end position="765"/>
    </location>
</feature>
<evidence type="ECO:0000313" key="11">
    <source>
        <dbReference type="Proteomes" id="UP001153069"/>
    </source>
</evidence>
<keyword evidence="2" id="KW-0813">Transport</keyword>
<reference evidence="10" key="1">
    <citation type="submission" date="2020-06" db="EMBL/GenBank/DDBJ databases">
        <authorList>
            <consortium name="Plant Systems Biology data submission"/>
        </authorList>
    </citation>
    <scope>NUCLEOTIDE SEQUENCE</scope>
    <source>
        <strain evidence="10">D6</strain>
    </source>
</reference>
<dbReference type="GO" id="GO:0005524">
    <property type="term" value="F:ATP binding"/>
    <property type="evidence" value="ECO:0007669"/>
    <property type="project" value="UniProtKB-KW"/>
</dbReference>
<dbReference type="SUPFAM" id="SSF52540">
    <property type="entry name" value="P-loop containing nucleoside triphosphate hydrolases"/>
    <property type="match status" value="2"/>
</dbReference>
<keyword evidence="5" id="KW-0067">ATP-binding</keyword>
<feature type="transmembrane region" description="Helical" evidence="8">
    <location>
        <begin position="629"/>
        <end position="650"/>
    </location>
</feature>
<dbReference type="PANTHER" id="PTHR19241">
    <property type="entry name" value="ATP-BINDING CASSETTE TRANSPORTER"/>
    <property type="match status" value="1"/>
</dbReference>
<gene>
    <name evidence="10" type="ORF">SEMRO_383_G131340.1</name>
</gene>
<evidence type="ECO:0000256" key="6">
    <source>
        <dbReference type="ARBA" id="ARBA00022989"/>
    </source>
</evidence>
<organism evidence="10 11">
    <name type="scientific">Seminavis robusta</name>
    <dbReference type="NCBI Taxonomy" id="568900"/>
    <lineage>
        <taxon>Eukaryota</taxon>
        <taxon>Sar</taxon>
        <taxon>Stramenopiles</taxon>
        <taxon>Ochrophyta</taxon>
        <taxon>Bacillariophyta</taxon>
        <taxon>Bacillariophyceae</taxon>
        <taxon>Bacillariophycidae</taxon>
        <taxon>Naviculales</taxon>
        <taxon>Naviculaceae</taxon>
        <taxon>Seminavis</taxon>
    </lineage>
</organism>
<dbReference type="GO" id="GO:0140359">
    <property type="term" value="F:ABC-type transporter activity"/>
    <property type="evidence" value="ECO:0007669"/>
    <property type="project" value="InterPro"/>
</dbReference>
<protein>
    <submittedName>
        <fullName evidence="10">Pleiotropic ABC efflux transporter of multiple drugs CDR1</fullName>
    </submittedName>
</protein>
<name>A0A9N8DVX0_9STRA</name>
<evidence type="ECO:0000256" key="4">
    <source>
        <dbReference type="ARBA" id="ARBA00022741"/>
    </source>
</evidence>
<dbReference type="Pfam" id="PF00005">
    <property type="entry name" value="ABC_tran"/>
    <property type="match status" value="2"/>
</dbReference>
<evidence type="ECO:0000259" key="9">
    <source>
        <dbReference type="PROSITE" id="PS50893"/>
    </source>
</evidence>
<feature type="transmembrane region" description="Helical" evidence="8">
    <location>
        <begin position="1392"/>
        <end position="1410"/>
    </location>
</feature>
<feature type="transmembrane region" description="Helical" evidence="8">
    <location>
        <begin position="1288"/>
        <end position="1308"/>
    </location>
</feature>
<evidence type="ECO:0000256" key="2">
    <source>
        <dbReference type="ARBA" id="ARBA00022448"/>
    </source>
</evidence>
<feature type="domain" description="ABC transporter" evidence="9">
    <location>
        <begin position="149"/>
        <end position="420"/>
    </location>
</feature>
<evidence type="ECO:0000256" key="1">
    <source>
        <dbReference type="ARBA" id="ARBA00004141"/>
    </source>
</evidence>
<dbReference type="InterPro" id="IPR017871">
    <property type="entry name" value="ABC_transporter-like_CS"/>
</dbReference>
<feature type="transmembrane region" description="Helical" evidence="8">
    <location>
        <begin position="1222"/>
        <end position="1247"/>
    </location>
</feature>
<dbReference type="GO" id="GO:0016020">
    <property type="term" value="C:membrane"/>
    <property type="evidence" value="ECO:0007669"/>
    <property type="project" value="UniProtKB-SubCell"/>
</dbReference>
<dbReference type="SMART" id="SM00382">
    <property type="entry name" value="AAA"/>
    <property type="match status" value="2"/>
</dbReference>
<dbReference type="PROSITE" id="PS50893">
    <property type="entry name" value="ABC_TRANSPORTER_2"/>
    <property type="match status" value="2"/>
</dbReference>
<sequence length="1418" mass="157774">MEVTEEEHKGAAEVEKLQECVRQLLNICAAEAVDIPEHLRNELQESIEGVSAVVAKYDPGYHILQEEIKHVSEDIESMAGENPLMVLMRKWLERVKAQFPGIDVRVKDGSYTVTNFIEQVADTGDAKGPKRAKQKIATVQTESPIYKLLKSLKLLVTTGKCGNPTIKETKAVMEGVNLALERGKLYLILGAPGCGKSTLLKMIAGTLQQDANHVVAGSVFVNGFEQAAKEVVWSNLASYIDQIDRLHARLTVKETLEFAWRCRSGGTHNKPYFGKDEEVKKAIAEADNELFFVNRIMDGLGLARVEDTFVGDQQSVRGVSGGEKKRVTVGEMFVLQTPVSCCDEISTGLDAATTYDIVKLIKFGGQVSQTCKIISLLQPPPEVVALFDETILLSEGRIIYCGPTTSIIDHFSSLGYSLPERVDVADWLQQLPTPDGAQFLTDSNATHLTSAEFKEKFDSSQLGMDIKERLEKPFLVDSQCEEEAKRELKRRYQNSAIGSLRLVIGRELLLWWRDKPAIQAKIMQDLIMGTVAGTLFWQADEPQSIMGILFQSMFFCSLGSMLMVGEQFFPRAIFYKHQDANLFPSWTFVIGRSLATIPNALCDGVIYGSLTYWFVGLAQPRDGGSVANYFIYLLLLFCISLSASLLFSVFSSVVRDRTIAQAAMAVSMVMLVLFSGFTVQPDVIPDYWIWVYWCNVFAWILRALCVNEFTSGKYSEQEGRNILLRFGMAHNGEPFTTEWIWYGVAFAIGTGLVATLLSVTFLSLVRFQTGKSLATDMGDAEEDVDEASLREDVAIPFTRVNLTFRGIRYTVTASTSREKLELLKGVDGVVEAGKMTALMGSSGAGKTTLMDVLSMRKSSGEIEGDVCLNGHPQEPRSFRRCTGYVEQFDVQSAQLTIRETVEFSARLRLEETVKEVTPRNIMRFVDQVLAMLELTPIQDLQVGDDLSGGLSFEQKKRLSIAVELVANPSIIFLDEPTSGLDARAASIVMKGLKRIAETGRAVVATIHQPSIAIFNSFDTLLLLKRGGEVVFFGDLGKDSVSLINYFERYSATTPIKPGENPATWMLTVIGAGSSAGTTRPFDYAGNYTGSKLHKECLDNIATLSSNPTDENKVSFPGLYATSMLTQSTQVLDRILKIYWRSPSYNLVRIMVAAVVALLFSSVYITSRVPKTESDMNSRATTIFIATIFLGVSAFNTVLAVFEAERNMYYRHSAALMYDQKALLMSFTFAELPFVMLVSCVFVVLFYFIMGFALDVEKFLFYYLFFVLAQMTFTYMGQMFSSLFRDSMTAQGAGGLFVSMTVMFTGVLIRPNEMPEFWRFMYYVTPGHYIYEGLLMTQFTDDTTPITASQGSPFYMSLVAQGCTPPGPCVGTAEEWVIVSFGDFSIDNVPWNLLYLLGLVFFTRFATYLALTHLNYRST</sequence>
<dbReference type="OrthoDB" id="66620at2759"/>
<comment type="caution">
    <text evidence="10">The sequence shown here is derived from an EMBL/GenBank/DDBJ whole genome shotgun (WGS) entry which is preliminary data.</text>
</comment>
<evidence type="ECO:0000256" key="7">
    <source>
        <dbReference type="ARBA" id="ARBA00023136"/>
    </source>
</evidence>
<feature type="domain" description="ABC transporter" evidence="9">
    <location>
        <begin position="802"/>
        <end position="1051"/>
    </location>
</feature>
<feature type="transmembrane region" description="Helical" evidence="8">
    <location>
        <begin position="662"/>
        <end position="680"/>
    </location>
</feature>
<dbReference type="CDD" id="cd03232">
    <property type="entry name" value="ABCG_PDR_domain2"/>
    <property type="match status" value="1"/>
</dbReference>
<evidence type="ECO:0000256" key="3">
    <source>
        <dbReference type="ARBA" id="ARBA00022692"/>
    </source>
</evidence>
<dbReference type="InterPro" id="IPR034003">
    <property type="entry name" value="ABCG_PDR_2"/>
</dbReference>
<feature type="transmembrane region" description="Helical" evidence="8">
    <location>
        <begin position="1259"/>
        <end position="1276"/>
    </location>
</feature>
<dbReference type="GO" id="GO:0016887">
    <property type="term" value="F:ATP hydrolysis activity"/>
    <property type="evidence" value="ECO:0007669"/>
    <property type="project" value="InterPro"/>
</dbReference>
<feature type="transmembrane region" description="Helical" evidence="8">
    <location>
        <begin position="1146"/>
        <end position="1166"/>
    </location>
</feature>
<dbReference type="Gene3D" id="3.40.50.300">
    <property type="entry name" value="P-loop containing nucleotide triphosphate hydrolases"/>
    <property type="match status" value="2"/>
</dbReference>
<dbReference type="EMBL" id="CAICTM010000382">
    <property type="protein sequence ID" value="CAB9509295.1"/>
    <property type="molecule type" value="Genomic_DNA"/>
</dbReference>
<keyword evidence="7 8" id="KW-0472">Membrane</keyword>
<evidence type="ECO:0000313" key="10">
    <source>
        <dbReference type="EMBL" id="CAB9509295.1"/>
    </source>
</evidence>
<evidence type="ECO:0000256" key="8">
    <source>
        <dbReference type="SAM" id="Phobius"/>
    </source>
</evidence>
<feature type="transmembrane region" description="Helical" evidence="8">
    <location>
        <begin position="1178"/>
        <end position="1201"/>
    </location>
</feature>
<dbReference type="InterPro" id="IPR013525">
    <property type="entry name" value="ABC2_TM"/>
</dbReference>
<comment type="subcellular location">
    <subcellularLocation>
        <location evidence="1">Membrane</location>
        <topology evidence="1">Multi-pass membrane protein</topology>
    </subcellularLocation>
</comment>
<dbReference type="InterPro" id="IPR003593">
    <property type="entry name" value="AAA+_ATPase"/>
</dbReference>
<keyword evidence="3 8" id="KW-0812">Transmembrane</keyword>
<keyword evidence="6 8" id="KW-1133">Transmembrane helix</keyword>
<proteinExistence type="predicted"/>
<accession>A0A9N8DVX0</accession>